<sequence>MEGFQRLLAKGRDRRNRSRQGRTENGLPLSQPIFKGFFSAQKKLEETQEFQDKVKAIEKKIRDLRITTLEESNVIYALRSTAEDKDEAFELLLILKDSIEGVVREYTPSIKLLGAENRGGVTCYLDALLFAMFARLDCFEPILYTSFDDEPRQKLVTLLRFWVNLLRSGKLIKADITKHLQDALAECGWEDAGKLKQQDSSEAFTFITEKLDLPLLTLKMDIFHPGKEDVSDDHKFVNERLLEVALPPAPTDGTVLTLEDCLEAYFNNIIEVKRYKERQSTLTSNRSMESLKAGVVSHVEEIDITPTLSPVKSDHSIERLGDVHPSSQPVETTSSRPICRRDSIVRERFVPDPYDQKSKSGQSTPTSGKSISRRGTYIKEVMMPAWQFFRLLPWYTDNTPTNDAQVAAHFSSKRPILGMSLKRYSFLPNGNAIRLNTYVDIPTEIGLPHFIQDDNMDANAPIYGNFKLSLQAMVCHSGHSVDSGHYISVVRGTSPNVPSSFSEVSGHPPVDTPKHWMRFDDLARDQRVTLIDIDKALKSERELPYLLFYQILPIGEDPAMTDLAKTCSSGASTATLEGDLMDISRKLINLTVGEAAERSSTENGGSARPSFEITNPDGNSEPPFQDHGRRASVTFSGMKTVHVPPPRSVPASSPKIMAISDEETGRGFPFGRRGSRVTKSSSASRANSQSGEQRVSAGFTRFTFSQRLSKDKFTLDGDGESDESAIEVDEADDTKLRPFSSSEAKEKSPRGRTKDRRSKGKDKENSKEKNRKLERECIVI</sequence>
<dbReference type="PANTHER" id="PTHR24006:SF722">
    <property type="entry name" value="UBIQUITIN CARBOXYL-TERMINAL HYDROLASE 48"/>
    <property type="match status" value="1"/>
</dbReference>
<evidence type="ECO:0000256" key="8">
    <source>
        <dbReference type="SAM" id="Coils"/>
    </source>
</evidence>
<feature type="compositionally biased region" description="Acidic residues" evidence="9">
    <location>
        <begin position="717"/>
        <end position="732"/>
    </location>
</feature>
<evidence type="ECO:0000256" key="2">
    <source>
        <dbReference type="ARBA" id="ARBA00009085"/>
    </source>
</evidence>
<comment type="catalytic activity">
    <reaction evidence="1">
        <text>Thiol-dependent hydrolysis of ester, thioester, amide, peptide and isopeptide bonds formed by the C-terminal Gly of ubiquitin (a 76-residue protein attached to proteins as an intracellular targeting signal).</text>
        <dbReference type="EC" id="3.4.19.12"/>
    </reaction>
</comment>
<dbReference type="Pfam" id="PF00443">
    <property type="entry name" value="UCH"/>
    <property type="match status" value="1"/>
</dbReference>
<evidence type="ECO:0000256" key="9">
    <source>
        <dbReference type="SAM" id="MobiDB-lite"/>
    </source>
</evidence>
<feature type="region of interest" description="Disordered" evidence="9">
    <location>
        <begin position="10"/>
        <end position="29"/>
    </location>
</feature>
<keyword evidence="4" id="KW-0645">Protease</keyword>
<dbReference type="InterPro" id="IPR001394">
    <property type="entry name" value="Peptidase_C19_UCH"/>
</dbReference>
<proteinExistence type="inferred from homology"/>
<accession>A0A9W9TI33</accession>
<protein>
    <recommendedName>
        <fullName evidence="3">ubiquitinyl hydrolase 1</fullName>
        <ecNumber evidence="3">3.4.19.12</ecNumber>
    </recommendedName>
</protein>
<organism evidence="11 12">
    <name type="scientific">Penicillium chermesinum</name>
    <dbReference type="NCBI Taxonomy" id="63820"/>
    <lineage>
        <taxon>Eukaryota</taxon>
        <taxon>Fungi</taxon>
        <taxon>Dikarya</taxon>
        <taxon>Ascomycota</taxon>
        <taxon>Pezizomycotina</taxon>
        <taxon>Eurotiomycetes</taxon>
        <taxon>Eurotiomycetidae</taxon>
        <taxon>Eurotiales</taxon>
        <taxon>Aspergillaceae</taxon>
        <taxon>Penicillium</taxon>
    </lineage>
</organism>
<dbReference type="GO" id="GO:0006508">
    <property type="term" value="P:proteolysis"/>
    <property type="evidence" value="ECO:0007669"/>
    <property type="project" value="UniProtKB-KW"/>
</dbReference>
<feature type="coiled-coil region" evidence="8">
    <location>
        <begin position="40"/>
        <end position="67"/>
    </location>
</feature>
<keyword evidence="7" id="KW-0788">Thiol protease</keyword>
<evidence type="ECO:0000256" key="4">
    <source>
        <dbReference type="ARBA" id="ARBA00022670"/>
    </source>
</evidence>
<evidence type="ECO:0000256" key="6">
    <source>
        <dbReference type="ARBA" id="ARBA00022801"/>
    </source>
</evidence>
<dbReference type="InterPro" id="IPR038765">
    <property type="entry name" value="Papain-like_cys_pep_sf"/>
</dbReference>
<evidence type="ECO:0000313" key="12">
    <source>
        <dbReference type="Proteomes" id="UP001150941"/>
    </source>
</evidence>
<dbReference type="OrthoDB" id="6287070at2759"/>
<dbReference type="AlphaFoldDB" id="A0A9W9TI33"/>
<dbReference type="GO" id="GO:0005634">
    <property type="term" value="C:nucleus"/>
    <property type="evidence" value="ECO:0007669"/>
    <property type="project" value="UniProtKB-SubCell"/>
</dbReference>
<feature type="compositionally biased region" description="Basic residues" evidence="9">
    <location>
        <begin position="750"/>
        <end position="760"/>
    </location>
</feature>
<name>A0A9W9TI33_9EURO</name>
<dbReference type="EC" id="3.4.19.12" evidence="3"/>
<feature type="region of interest" description="Disordered" evidence="9">
    <location>
        <begin position="350"/>
        <end position="372"/>
    </location>
</feature>
<keyword evidence="6" id="KW-0378">Hydrolase</keyword>
<keyword evidence="5" id="KW-0833">Ubl conjugation pathway</keyword>
<keyword evidence="8" id="KW-0175">Coiled coil</keyword>
<feature type="region of interest" description="Disordered" evidence="9">
    <location>
        <begin position="712"/>
        <end position="780"/>
    </location>
</feature>
<dbReference type="InterPro" id="IPR028889">
    <property type="entry name" value="USP"/>
</dbReference>
<evidence type="ECO:0000259" key="10">
    <source>
        <dbReference type="PROSITE" id="PS50235"/>
    </source>
</evidence>
<keyword evidence="12" id="KW-1185">Reference proteome</keyword>
<feature type="region of interest" description="Disordered" evidence="9">
    <location>
        <begin position="594"/>
        <end position="697"/>
    </location>
</feature>
<comment type="similarity">
    <text evidence="2">Belongs to the peptidase C19 family.</text>
</comment>
<feature type="domain" description="USP" evidence="10">
    <location>
        <begin position="113"/>
        <end position="552"/>
    </location>
</feature>
<feature type="compositionally biased region" description="Basic and acidic residues" evidence="9">
    <location>
        <begin position="761"/>
        <end position="780"/>
    </location>
</feature>
<gene>
    <name evidence="11" type="ORF">N7468_008138</name>
</gene>
<dbReference type="GeneID" id="83204737"/>
<dbReference type="Gene3D" id="3.90.70.10">
    <property type="entry name" value="Cysteine proteinases"/>
    <property type="match status" value="2"/>
</dbReference>
<dbReference type="SUPFAM" id="SSF54001">
    <property type="entry name" value="Cysteine proteinases"/>
    <property type="match status" value="1"/>
</dbReference>
<feature type="compositionally biased region" description="Polar residues" evidence="9">
    <location>
        <begin position="359"/>
        <end position="370"/>
    </location>
</feature>
<evidence type="ECO:0000256" key="5">
    <source>
        <dbReference type="ARBA" id="ARBA00022786"/>
    </source>
</evidence>
<reference evidence="11" key="2">
    <citation type="journal article" date="2023" name="IMA Fungus">
        <title>Comparative genomic study of the Penicillium genus elucidates a diverse pangenome and 15 lateral gene transfer events.</title>
        <authorList>
            <person name="Petersen C."/>
            <person name="Sorensen T."/>
            <person name="Nielsen M.R."/>
            <person name="Sondergaard T.E."/>
            <person name="Sorensen J.L."/>
            <person name="Fitzpatrick D.A."/>
            <person name="Frisvad J.C."/>
            <person name="Nielsen K.L."/>
        </authorList>
    </citation>
    <scope>NUCLEOTIDE SEQUENCE</scope>
    <source>
        <strain evidence="11">IBT 19713</strain>
    </source>
</reference>
<dbReference type="RefSeq" id="XP_058327779.1">
    <property type="nucleotide sequence ID" value="XM_058477434.1"/>
</dbReference>
<dbReference type="Proteomes" id="UP001150941">
    <property type="component" value="Unassembled WGS sequence"/>
</dbReference>
<evidence type="ECO:0000256" key="7">
    <source>
        <dbReference type="ARBA" id="ARBA00022807"/>
    </source>
</evidence>
<evidence type="ECO:0000313" key="11">
    <source>
        <dbReference type="EMBL" id="KAJ5223596.1"/>
    </source>
</evidence>
<dbReference type="PROSITE" id="PS50235">
    <property type="entry name" value="USP_3"/>
    <property type="match status" value="1"/>
</dbReference>
<reference evidence="11" key="1">
    <citation type="submission" date="2022-11" db="EMBL/GenBank/DDBJ databases">
        <authorList>
            <person name="Petersen C."/>
        </authorList>
    </citation>
    <scope>NUCLEOTIDE SEQUENCE</scope>
    <source>
        <strain evidence="11">IBT 19713</strain>
    </source>
</reference>
<dbReference type="InterPro" id="IPR050164">
    <property type="entry name" value="Peptidase_C19"/>
</dbReference>
<dbReference type="GO" id="GO:0004843">
    <property type="term" value="F:cysteine-type deubiquitinase activity"/>
    <property type="evidence" value="ECO:0007669"/>
    <property type="project" value="UniProtKB-EC"/>
</dbReference>
<dbReference type="GO" id="GO:0005829">
    <property type="term" value="C:cytosol"/>
    <property type="evidence" value="ECO:0007669"/>
    <property type="project" value="TreeGrafter"/>
</dbReference>
<evidence type="ECO:0000256" key="1">
    <source>
        <dbReference type="ARBA" id="ARBA00000707"/>
    </source>
</evidence>
<dbReference type="PANTHER" id="PTHR24006">
    <property type="entry name" value="UBIQUITIN CARBOXYL-TERMINAL HYDROLASE"/>
    <property type="match status" value="1"/>
</dbReference>
<feature type="compositionally biased region" description="Low complexity" evidence="9">
    <location>
        <begin position="680"/>
        <end position="690"/>
    </location>
</feature>
<dbReference type="GO" id="GO:0016579">
    <property type="term" value="P:protein deubiquitination"/>
    <property type="evidence" value="ECO:0007669"/>
    <property type="project" value="InterPro"/>
</dbReference>
<dbReference type="EMBL" id="JAPQKS010000006">
    <property type="protein sequence ID" value="KAJ5223596.1"/>
    <property type="molecule type" value="Genomic_DNA"/>
</dbReference>
<comment type="caution">
    <text evidence="11">The sequence shown here is derived from an EMBL/GenBank/DDBJ whole genome shotgun (WGS) entry which is preliminary data.</text>
</comment>
<evidence type="ECO:0000256" key="3">
    <source>
        <dbReference type="ARBA" id="ARBA00012759"/>
    </source>
</evidence>